<dbReference type="EMBL" id="VTZD01000024">
    <property type="protein sequence ID" value="KAA1141981.1"/>
    <property type="molecule type" value="Genomic_DNA"/>
</dbReference>
<dbReference type="RefSeq" id="WP_149608111.1">
    <property type="nucleotide sequence ID" value="NZ_VTZD01000024.1"/>
</dbReference>
<gene>
    <name evidence="1" type="ORF">D3H66_19605</name>
</gene>
<accession>A0A5B0SVT7</accession>
<comment type="caution">
    <text evidence="1">The sequence shown here is derived from an EMBL/GenBank/DDBJ whole genome shotgun (WGS) entry which is preliminary data.</text>
</comment>
<evidence type="ECO:0000313" key="2">
    <source>
        <dbReference type="Proteomes" id="UP000323297"/>
    </source>
</evidence>
<protein>
    <submittedName>
        <fullName evidence="1">Uncharacterized protein</fullName>
    </submittedName>
</protein>
<dbReference type="AlphaFoldDB" id="A0A5B0SVT7"/>
<dbReference type="Proteomes" id="UP000323297">
    <property type="component" value="Unassembled WGS sequence"/>
</dbReference>
<name>A0A5B0SVT7_9ENTR</name>
<evidence type="ECO:0000313" key="1">
    <source>
        <dbReference type="EMBL" id="KAA1141981.1"/>
    </source>
</evidence>
<organism evidence="1 2">
    <name type="scientific">Citrobacter portucalensis</name>
    <dbReference type="NCBI Taxonomy" id="1639133"/>
    <lineage>
        <taxon>Bacteria</taxon>
        <taxon>Pseudomonadati</taxon>
        <taxon>Pseudomonadota</taxon>
        <taxon>Gammaproteobacteria</taxon>
        <taxon>Enterobacterales</taxon>
        <taxon>Enterobacteriaceae</taxon>
        <taxon>Citrobacter</taxon>
        <taxon>Citrobacter freundii complex</taxon>
    </lineage>
</organism>
<reference evidence="1 2" key="1">
    <citation type="submission" date="2019-08" db="EMBL/GenBank/DDBJ databases">
        <title>Draft genome sequence of Citrobacter portucalensis strain isolated from green turtle.</title>
        <authorList>
            <person name="Fernandes M.R."/>
            <person name="Sellera F.P."/>
            <person name="Goldeberg D.W."/>
            <person name="Costa D.C."/>
            <person name="Lincopan N."/>
        </authorList>
    </citation>
    <scope>NUCLEOTIDE SEQUENCE [LARGE SCALE GENOMIC DNA]</scope>
    <source>
        <strain evidence="1 2">TV06</strain>
    </source>
</reference>
<sequence length="106" mass="11727">MMKLIKRSILWKVPCILTMILPVASLANMKVLNMERVLDINQRIVFIDNNACKYIGELREVSPGNGAVIVSLKQCGDTVSNVKMTATPVNKNLLPVPTGTTWTLTE</sequence>
<proteinExistence type="predicted"/>